<dbReference type="InterPro" id="IPR054765">
    <property type="entry name" value="SLBB_dom"/>
</dbReference>
<evidence type="ECO:0000259" key="17">
    <source>
        <dbReference type="Pfam" id="PF02563"/>
    </source>
</evidence>
<keyword evidence="11" id="KW-0472">Membrane</keyword>
<dbReference type="InterPro" id="IPR003715">
    <property type="entry name" value="Poly_export_N"/>
</dbReference>
<evidence type="ECO:0000256" key="3">
    <source>
        <dbReference type="ARBA" id="ARBA00022448"/>
    </source>
</evidence>
<organism evidence="20 21">
    <name type="scientific">Thalassotalea castellviae</name>
    <dbReference type="NCBI Taxonomy" id="3075612"/>
    <lineage>
        <taxon>Bacteria</taxon>
        <taxon>Pseudomonadati</taxon>
        <taxon>Pseudomonadota</taxon>
        <taxon>Gammaproteobacteria</taxon>
        <taxon>Alteromonadales</taxon>
        <taxon>Colwelliaceae</taxon>
        <taxon>Thalassotalea</taxon>
    </lineage>
</organism>
<dbReference type="Pfam" id="PF10531">
    <property type="entry name" value="SLBB"/>
    <property type="match status" value="3"/>
</dbReference>
<evidence type="ECO:0000256" key="8">
    <source>
        <dbReference type="ARBA" id="ARBA00023047"/>
    </source>
</evidence>
<evidence type="ECO:0000256" key="12">
    <source>
        <dbReference type="ARBA" id="ARBA00023139"/>
    </source>
</evidence>
<keyword evidence="15" id="KW-0175">Coiled coil</keyword>
<evidence type="ECO:0000256" key="10">
    <source>
        <dbReference type="ARBA" id="ARBA00023114"/>
    </source>
</evidence>
<accession>A0ABU3A1I0</accession>
<dbReference type="InterPro" id="IPR049712">
    <property type="entry name" value="Poly_export"/>
</dbReference>
<evidence type="ECO:0000259" key="18">
    <source>
        <dbReference type="Pfam" id="PF10531"/>
    </source>
</evidence>
<keyword evidence="13" id="KW-0998">Cell outer membrane</keyword>
<evidence type="ECO:0000256" key="13">
    <source>
        <dbReference type="ARBA" id="ARBA00023237"/>
    </source>
</evidence>
<evidence type="ECO:0000259" key="19">
    <source>
        <dbReference type="Pfam" id="PF22461"/>
    </source>
</evidence>
<evidence type="ECO:0000256" key="9">
    <source>
        <dbReference type="ARBA" id="ARBA00023065"/>
    </source>
</evidence>
<evidence type="ECO:0000256" key="15">
    <source>
        <dbReference type="SAM" id="Coils"/>
    </source>
</evidence>
<evidence type="ECO:0000256" key="16">
    <source>
        <dbReference type="SAM" id="SignalP"/>
    </source>
</evidence>
<dbReference type="Pfam" id="PF22461">
    <property type="entry name" value="SLBB_2"/>
    <property type="match status" value="1"/>
</dbReference>
<dbReference type="Proteomes" id="UP001266357">
    <property type="component" value="Unassembled WGS sequence"/>
</dbReference>
<keyword evidence="4" id="KW-1134">Transmembrane beta strand</keyword>
<name>A0ABU3A1I0_9GAMM</name>
<keyword evidence="6" id="KW-0812">Transmembrane</keyword>
<evidence type="ECO:0000256" key="2">
    <source>
        <dbReference type="ARBA" id="ARBA00009450"/>
    </source>
</evidence>
<evidence type="ECO:0000256" key="5">
    <source>
        <dbReference type="ARBA" id="ARBA00022597"/>
    </source>
</evidence>
<keyword evidence="3" id="KW-0813">Transport</keyword>
<dbReference type="RefSeq" id="WP_311577862.1">
    <property type="nucleotide sequence ID" value="NZ_JAVRIF010000002.1"/>
</dbReference>
<comment type="caution">
    <text evidence="20">The sequence shown here is derived from an EMBL/GenBank/DDBJ whole genome shotgun (WGS) entry which is preliminary data.</text>
</comment>
<protein>
    <submittedName>
        <fullName evidence="20">SLBB domain-containing protein</fullName>
    </submittedName>
</protein>
<dbReference type="Gene3D" id="3.10.560.10">
    <property type="entry name" value="Outer membrane lipoprotein wza domain like"/>
    <property type="match status" value="6"/>
</dbReference>
<feature type="domain" description="Polysaccharide export protein N-terminal" evidence="17">
    <location>
        <begin position="128"/>
        <end position="190"/>
    </location>
</feature>
<dbReference type="PANTHER" id="PTHR33619">
    <property type="entry name" value="POLYSACCHARIDE EXPORT PROTEIN GFCE-RELATED"/>
    <property type="match status" value="1"/>
</dbReference>
<evidence type="ECO:0000313" key="20">
    <source>
        <dbReference type="EMBL" id="MDT0602821.1"/>
    </source>
</evidence>
<evidence type="ECO:0000256" key="11">
    <source>
        <dbReference type="ARBA" id="ARBA00023136"/>
    </source>
</evidence>
<gene>
    <name evidence="20" type="ORF">RM573_04385</name>
</gene>
<keyword evidence="8" id="KW-0625">Polysaccharide transport</keyword>
<feature type="signal peptide" evidence="16">
    <location>
        <begin position="1"/>
        <end position="17"/>
    </location>
</feature>
<evidence type="ECO:0000256" key="1">
    <source>
        <dbReference type="ARBA" id="ARBA00004571"/>
    </source>
</evidence>
<comment type="subcellular location">
    <subcellularLocation>
        <location evidence="1">Cell outer membrane</location>
        <topology evidence="1">Multi-pass membrane protein</topology>
    </subcellularLocation>
</comment>
<keyword evidence="12" id="KW-0564">Palmitate</keyword>
<keyword evidence="7 16" id="KW-0732">Signal</keyword>
<dbReference type="InterPro" id="IPR019554">
    <property type="entry name" value="Soluble_ligand-bd"/>
</dbReference>
<sequence>MFIALFLSVMFVGELSAAQMPSNITPQQLAQFKKLSPAQQKSLAQSMGINFSALQSQMSTSQSNTTENAETLQQYYPRGTQFDEFGNPIFDNQPTTDTEEEEKGPQPFGYDVFANAPLTFAPNIDIAVPESYLIGPGDVLTVQIFGKENNQYDVEVTREGQIILPELGAFSVIGMSFLEVKKYLANQISSKILGVEAIITLSDLRSIRVFVLGEAFKPGPYVMNSLSSITHALFAAGGINDIGSLRNIQLKRAGKLITTLDLYDLLIKGDSSNDVMLKSGDVVFINPVGDKITVDGEVTRPAIYELSKQDTFASALSMAGGLLPSAYPASTIVERFNDENLRIVQSVDLTDKESLKHSVKSGDVIRVMKTSDLYEDAVTIIGAVARPGRYQWKEHQKVTDLIPDIHAYLEDDADLTYSLIIREKDIGRNIEVLQFSLFDALSDTSSTDNLTLQPRDKIVVFSNIETIASNIDSLDDFALTKTELFDLEKENAEKKYESRKFWDHYGDEDSSTAIKEINEVDQAKETLKQTYQSIEELAGETNKELEIRELGFFSRKRLLAPIIEQLKRQAASGQPIQMVEVDGAVKYPGLYPLPKNGRVNDLIKASGGLLESAYLMKSEITRNVIVNEKADKTSINFKLSAALNGSEQDNHLLESKDRINVHHIPSWQENHNVELKGEFKFPGKYTIKRGETLGQLIERVGGFTEFAYIEASLFTREKLKQLELKNLVKVSESLRMEIASKNLSQREGSANFDYKQTSQLLADLTNIKPIGRLVIDIPKITANTDVDVILEDGDVLYIPSKQNSINVVGQVQVASSHIYQEGLTAYDYVDLSGGSKKQADNDRIYVIKANGAVEIPNNSNWFESTDESLKPGDTVVVPLDSYFMEDLSLWQAATQIVYQAAVAVAAISGL</sequence>
<feature type="coiled-coil region" evidence="15">
    <location>
        <begin position="517"/>
        <end position="544"/>
    </location>
</feature>
<proteinExistence type="inferred from homology"/>
<dbReference type="Pfam" id="PF02563">
    <property type="entry name" value="Poly_export"/>
    <property type="match status" value="1"/>
</dbReference>
<keyword evidence="21" id="KW-1185">Reference proteome</keyword>
<reference evidence="20 21" key="1">
    <citation type="submission" date="2023-09" db="EMBL/GenBank/DDBJ databases">
        <authorList>
            <person name="Rey-Velasco X."/>
        </authorList>
    </citation>
    <scope>NUCLEOTIDE SEQUENCE [LARGE SCALE GENOMIC DNA]</scope>
    <source>
        <strain evidence="20 21">W431</strain>
    </source>
</reference>
<keyword evidence="9" id="KW-0406">Ion transport</keyword>
<evidence type="ECO:0000256" key="4">
    <source>
        <dbReference type="ARBA" id="ARBA00022452"/>
    </source>
</evidence>
<evidence type="ECO:0000313" key="21">
    <source>
        <dbReference type="Proteomes" id="UP001266357"/>
    </source>
</evidence>
<feature type="domain" description="Soluble ligand binding" evidence="18">
    <location>
        <begin position="578"/>
        <end position="622"/>
    </location>
</feature>
<feature type="domain" description="Soluble ligand binding" evidence="18">
    <location>
        <begin position="674"/>
        <end position="708"/>
    </location>
</feature>
<evidence type="ECO:0000256" key="6">
    <source>
        <dbReference type="ARBA" id="ARBA00022692"/>
    </source>
</evidence>
<feature type="domain" description="SLBB" evidence="19">
    <location>
        <begin position="208"/>
        <end position="285"/>
    </location>
</feature>
<evidence type="ECO:0000256" key="14">
    <source>
        <dbReference type="ARBA" id="ARBA00023288"/>
    </source>
</evidence>
<keyword evidence="5" id="KW-0762">Sugar transport</keyword>
<feature type="domain" description="Soluble ligand binding" evidence="18">
    <location>
        <begin position="291"/>
        <end position="339"/>
    </location>
</feature>
<feature type="chain" id="PRO_5046748136" evidence="16">
    <location>
        <begin position="18"/>
        <end position="910"/>
    </location>
</feature>
<evidence type="ECO:0000256" key="7">
    <source>
        <dbReference type="ARBA" id="ARBA00022729"/>
    </source>
</evidence>
<keyword evidence="10" id="KW-0626">Porin</keyword>
<keyword evidence="14" id="KW-0449">Lipoprotein</keyword>
<comment type="similarity">
    <text evidence="2">Belongs to the BexD/CtrA/VexA family.</text>
</comment>
<dbReference type="EMBL" id="JAVRIF010000002">
    <property type="protein sequence ID" value="MDT0602821.1"/>
    <property type="molecule type" value="Genomic_DNA"/>
</dbReference>
<dbReference type="PANTHER" id="PTHR33619:SF3">
    <property type="entry name" value="POLYSACCHARIDE EXPORT PROTEIN GFCE-RELATED"/>
    <property type="match status" value="1"/>
</dbReference>